<protein>
    <submittedName>
        <fullName evidence="3">Pseudouridine synthase</fullName>
    </submittedName>
</protein>
<keyword evidence="4" id="KW-1185">Reference proteome</keyword>
<dbReference type="Proteomes" id="UP000001558">
    <property type="component" value="Chromosome"/>
</dbReference>
<dbReference type="InterPro" id="IPR050188">
    <property type="entry name" value="RluA_PseudoU_synthase"/>
</dbReference>
<dbReference type="GO" id="GO:0003723">
    <property type="term" value="F:RNA binding"/>
    <property type="evidence" value="ECO:0007669"/>
    <property type="project" value="InterPro"/>
</dbReference>
<accession>A3QFZ7</accession>
<dbReference type="Pfam" id="PF00849">
    <property type="entry name" value="PseudoU_synth_2"/>
    <property type="match status" value="1"/>
</dbReference>
<organism evidence="3 4">
    <name type="scientific">Shewanella loihica (strain ATCC BAA-1088 / PV-4)</name>
    <dbReference type="NCBI Taxonomy" id="323850"/>
    <lineage>
        <taxon>Bacteria</taxon>
        <taxon>Pseudomonadati</taxon>
        <taxon>Pseudomonadota</taxon>
        <taxon>Gammaproteobacteria</taxon>
        <taxon>Alteromonadales</taxon>
        <taxon>Shewanellaceae</taxon>
        <taxon>Shewanella</taxon>
    </lineage>
</organism>
<dbReference type="KEGG" id="slo:Shew_2529"/>
<evidence type="ECO:0000313" key="4">
    <source>
        <dbReference type="Proteomes" id="UP000001558"/>
    </source>
</evidence>
<evidence type="ECO:0000259" key="2">
    <source>
        <dbReference type="Pfam" id="PF00849"/>
    </source>
</evidence>
<dbReference type="PROSITE" id="PS01129">
    <property type="entry name" value="PSI_RLU"/>
    <property type="match status" value="1"/>
</dbReference>
<evidence type="ECO:0000256" key="1">
    <source>
        <dbReference type="SAM" id="Coils"/>
    </source>
</evidence>
<dbReference type="Gene3D" id="3.30.2350.10">
    <property type="entry name" value="Pseudouridine synthase"/>
    <property type="match status" value="1"/>
</dbReference>
<dbReference type="PANTHER" id="PTHR21600:SF89">
    <property type="entry name" value="RIBOSOMAL LARGE SUBUNIT PSEUDOURIDINE SYNTHASE A"/>
    <property type="match status" value="1"/>
</dbReference>
<dbReference type="PANTHER" id="PTHR21600">
    <property type="entry name" value="MITOCHONDRIAL RNA PSEUDOURIDINE SYNTHASE"/>
    <property type="match status" value="1"/>
</dbReference>
<gene>
    <name evidence="3" type="ordered locus">Shew_2529</name>
</gene>
<dbReference type="STRING" id="323850.Shew_2529"/>
<dbReference type="eggNOG" id="COG0564">
    <property type="taxonomic scope" value="Bacteria"/>
</dbReference>
<proteinExistence type="predicted"/>
<feature type="domain" description="Pseudouridine synthase RsuA/RluA-like" evidence="2">
    <location>
        <begin position="385"/>
        <end position="531"/>
    </location>
</feature>
<name>A3QFZ7_SHELP</name>
<dbReference type="SUPFAM" id="SSF55120">
    <property type="entry name" value="Pseudouridine synthase"/>
    <property type="match status" value="1"/>
</dbReference>
<dbReference type="AlphaFoldDB" id="A3QFZ7"/>
<dbReference type="GO" id="GO:0009982">
    <property type="term" value="F:pseudouridine synthase activity"/>
    <property type="evidence" value="ECO:0007669"/>
    <property type="project" value="InterPro"/>
</dbReference>
<dbReference type="GO" id="GO:0140098">
    <property type="term" value="F:catalytic activity, acting on RNA"/>
    <property type="evidence" value="ECO:0007669"/>
    <property type="project" value="UniProtKB-ARBA"/>
</dbReference>
<dbReference type="CDD" id="cd02869">
    <property type="entry name" value="PseudoU_synth_RluA_like"/>
    <property type="match status" value="1"/>
</dbReference>
<reference evidence="3 4" key="1">
    <citation type="submission" date="2007-03" db="EMBL/GenBank/DDBJ databases">
        <title>Complete sequence of Shewanella loihica PV-4.</title>
        <authorList>
            <consortium name="US DOE Joint Genome Institute"/>
            <person name="Copeland A."/>
            <person name="Lucas S."/>
            <person name="Lapidus A."/>
            <person name="Barry K."/>
            <person name="Detter J.C."/>
            <person name="Glavina del Rio T."/>
            <person name="Hammon N."/>
            <person name="Israni S."/>
            <person name="Dalin E."/>
            <person name="Tice H."/>
            <person name="Pitluck S."/>
            <person name="Chain P."/>
            <person name="Malfatti S."/>
            <person name="Shin M."/>
            <person name="Vergez L."/>
            <person name="Schmutz J."/>
            <person name="Larimer F."/>
            <person name="Land M."/>
            <person name="Hauser L."/>
            <person name="Kyrpides N."/>
            <person name="Mikhailova N."/>
            <person name="Romine M.F."/>
            <person name="Serres G."/>
            <person name="Fredrickson J."/>
            <person name="Tiedje J."/>
            <person name="Richardson P."/>
        </authorList>
    </citation>
    <scope>NUCLEOTIDE SEQUENCE [LARGE SCALE GENOMIC DNA]</scope>
    <source>
        <strain evidence="4">ATCC BAA-1088 / PV-4</strain>
    </source>
</reference>
<dbReference type="InterPro" id="IPR006224">
    <property type="entry name" value="PsdUridine_synth_RluA-like_CS"/>
</dbReference>
<dbReference type="HOGENOM" id="CLU_037416_0_0_6"/>
<sequence length="578" mass="64122">MGPLIAYLLKMSDAMYCAQQCFTPFSTSIEGIALPERFTFPFYYEPHRLCELAASELQAHLEQQQTWQHNFGLTGPREGAIGKMFGVLVVQKADGELGYLKAFSGKLAEQNLLPGFVPPVFDMLTQDSFFHGEQLAINQLTAELESLQQAPELASLSDELNTLNAGKAAAVAELRAEIIENRKARKARRVAGERLDAQAFEDLQQQLGRESVAEKHRLRLLNEQWDSQIAEREHRLSALQDEIEVLKQQRASQSNALQRKLFAQYCFLNQAGEVKDLNTLFSLSTKSLSPKGLPPAGAGECAAPKLLQFAFANGLKPVAMAEFWWGASPKSEVKQHKQFYGACHGKCEPILAHMLSGIALDDNPLLNNPAEGKDLSIIYQDEAIAVVNKPAEFLSVPGKHVTDSVYSRMRQAFPKATGPLIVHRLDMSTSGLMVIALSSEANTALVQQFIGRTVEKRYLARVAGEVQGEEGEITLPLRVDLDDRPRQLVCFEHGKHAHTYWLVKSRGEGTTLLSLFPKTGRTHQLRVHCAHQDGLGMPIIGDDLYGAKANRLHLHAQYLAFNHPISGERVSFSCDPDF</sequence>
<dbReference type="EMBL" id="CP000606">
    <property type="protein sequence ID" value="ABO24395.1"/>
    <property type="molecule type" value="Genomic_DNA"/>
</dbReference>
<feature type="coiled-coil region" evidence="1">
    <location>
        <begin position="222"/>
        <end position="256"/>
    </location>
</feature>
<dbReference type="GO" id="GO:0000455">
    <property type="term" value="P:enzyme-directed rRNA pseudouridine synthesis"/>
    <property type="evidence" value="ECO:0007669"/>
    <property type="project" value="TreeGrafter"/>
</dbReference>
<keyword evidence="1" id="KW-0175">Coiled coil</keyword>
<dbReference type="InterPro" id="IPR006145">
    <property type="entry name" value="PsdUridine_synth_RsuA/RluA"/>
</dbReference>
<evidence type="ECO:0000313" key="3">
    <source>
        <dbReference type="EMBL" id="ABO24395.1"/>
    </source>
</evidence>
<dbReference type="InterPro" id="IPR020103">
    <property type="entry name" value="PsdUridine_synth_cat_dom_sf"/>
</dbReference>